<sequence>MSSAAEKKHAPLVDVVAGGLGSAAAKSLLAPFQRIVILQQLGEHRNLNTFQLVSHIKRNEGWRGFWRGNLTSMIIRVPYSGMQFVTYSRLKFLFQDLSERYVRPPKGDDGDIRNASRHVETAELFLMKCGAGGISATIAGVAVYPGEVVRLRLMSGEKQFKSIMGTIRIIHAETNSMKNFYRGLGASLLQRVPDILINFATYETIKYKLMEKDFLKDHPSYKNAISTTIGGATAAVASIAVCFPLDVAKRRIGMSGQGKSGIVHRGVRECLWHVYRYEGIRGLYGGASVEIMRCVPQVVLMWFFIEATQKFLTNYGFGSDAQP</sequence>
<dbReference type="SUPFAM" id="SSF103506">
    <property type="entry name" value="Mitochondrial carrier"/>
    <property type="match status" value="1"/>
</dbReference>
<evidence type="ECO:0000256" key="1">
    <source>
        <dbReference type="ARBA" id="ARBA00004141"/>
    </source>
</evidence>
<evidence type="ECO:0000256" key="6">
    <source>
        <dbReference type="PROSITE-ProRule" id="PRU00282"/>
    </source>
</evidence>
<comment type="caution">
    <text evidence="8">The sequence shown here is derived from an EMBL/GenBank/DDBJ whole genome shotgun (WGS) entry which is preliminary data.</text>
</comment>
<reference evidence="8" key="1">
    <citation type="submission" date="2018-09" db="EMBL/GenBank/DDBJ databases">
        <title>whole genome sequence of T. equiperdum IVM-t1 strain.</title>
        <authorList>
            <person name="Suganuma K."/>
        </authorList>
    </citation>
    <scope>NUCLEOTIDE SEQUENCE [LARGE SCALE GENOMIC DNA]</scope>
    <source>
        <strain evidence="8">IVM-t1</strain>
    </source>
</reference>
<gene>
    <name evidence="8" type="primary">MCP7</name>
    <name evidence="8" type="ORF">DPX39_100164200</name>
</gene>
<dbReference type="InterPro" id="IPR002067">
    <property type="entry name" value="MCP"/>
</dbReference>
<dbReference type="PROSITE" id="PS50920">
    <property type="entry name" value="SOLCAR"/>
    <property type="match status" value="3"/>
</dbReference>
<dbReference type="Gene3D" id="1.50.40.10">
    <property type="entry name" value="Mitochondrial carrier domain"/>
    <property type="match status" value="1"/>
</dbReference>
<dbReference type="EMBL" id="QSBY01000010">
    <property type="protein sequence ID" value="RHW69663.1"/>
    <property type="molecule type" value="Genomic_DNA"/>
</dbReference>
<proteinExistence type="inferred from homology"/>
<dbReference type="InterPro" id="IPR018108">
    <property type="entry name" value="MCP_transmembrane"/>
</dbReference>
<name>A0A3L6KZ70_9TRYP</name>
<evidence type="ECO:0000256" key="4">
    <source>
        <dbReference type="ARBA" id="ARBA00022737"/>
    </source>
</evidence>
<dbReference type="Proteomes" id="UP000266743">
    <property type="component" value="Chromosome 10"/>
</dbReference>
<feature type="repeat" description="Solcar" evidence="6">
    <location>
        <begin position="222"/>
        <end position="311"/>
    </location>
</feature>
<keyword evidence="3 6" id="KW-0812">Transmembrane</keyword>
<dbReference type="InterPro" id="IPR023395">
    <property type="entry name" value="MCP_dom_sf"/>
</dbReference>
<accession>A0A3L6KZ70</accession>
<feature type="repeat" description="Solcar" evidence="6">
    <location>
        <begin position="9"/>
        <end position="93"/>
    </location>
</feature>
<organism evidence="8">
    <name type="scientific">Trypanosoma brucei equiperdum</name>
    <dbReference type="NCBI Taxonomy" id="630700"/>
    <lineage>
        <taxon>Eukaryota</taxon>
        <taxon>Discoba</taxon>
        <taxon>Euglenozoa</taxon>
        <taxon>Kinetoplastea</taxon>
        <taxon>Metakinetoplastina</taxon>
        <taxon>Trypanosomatida</taxon>
        <taxon>Trypanosomatidae</taxon>
        <taxon>Trypanosoma</taxon>
    </lineage>
</organism>
<evidence type="ECO:0000256" key="7">
    <source>
        <dbReference type="RuleBase" id="RU000488"/>
    </source>
</evidence>
<dbReference type="GO" id="GO:0016020">
    <property type="term" value="C:membrane"/>
    <property type="evidence" value="ECO:0007669"/>
    <property type="project" value="UniProtKB-SubCell"/>
</dbReference>
<dbReference type="PANTHER" id="PTHR24089">
    <property type="entry name" value="SOLUTE CARRIER FAMILY 25"/>
    <property type="match status" value="1"/>
</dbReference>
<dbReference type="Pfam" id="PF00153">
    <property type="entry name" value="Mito_carr"/>
    <property type="match status" value="3"/>
</dbReference>
<dbReference type="PRINTS" id="PR00926">
    <property type="entry name" value="MITOCARRIER"/>
</dbReference>
<dbReference type="AlphaFoldDB" id="A0A3L6KZ70"/>
<dbReference type="GO" id="GO:0055085">
    <property type="term" value="P:transmembrane transport"/>
    <property type="evidence" value="ECO:0007669"/>
    <property type="project" value="InterPro"/>
</dbReference>
<feature type="repeat" description="Solcar" evidence="6">
    <location>
        <begin position="123"/>
        <end position="208"/>
    </location>
</feature>
<keyword evidence="2 7" id="KW-0813">Transport</keyword>
<evidence type="ECO:0000256" key="5">
    <source>
        <dbReference type="ARBA" id="ARBA00023136"/>
    </source>
</evidence>
<comment type="similarity">
    <text evidence="7">Belongs to the mitochondrial carrier (TC 2.A.29) family.</text>
</comment>
<evidence type="ECO:0000313" key="8">
    <source>
        <dbReference type="EMBL" id="RHW69663.1"/>
    </source>
</evidence>
<keyword evidence="4" id="KW-0677">Repeat</keyword>
<evidence type="ECO:0000256" key="2">
    <source>
        <dbReference type="ARBA" id="ARBA00022448"/>
    </source>
</evidence>
<evidence type="ECO:0000256" key="3">
    <source>
        <dbReference type="ARBA" id="ARBA00022692"/>
    </source>
</evidence>
<comment type="subcellular location">
    <subcellularLocation>
        <location evidence="1">Membrane</location>
        <topology evidence="1">Multi-pass membrane protein</topology>
    </subcellularLocation>
</comment>
<keyword evidence="5 6" id="KW-0472">Membrane</keyword>
<protein>
    <submittedName>
        <fullName evidence="8">Mitochondrial carrier protein</fullName>
    </submittedName>
</protein>